<evidence type="ECO:0000313" key="2">
    <source>
        <dbReference type="EMBL" id="KAE9399823.1"/>
    </source>
</evidence>
<keyword evidence="3" id="KW-1185">Reference proteome</keyword>
<dbReference type="InterPro" id="IPR046522">
    <property type="entry name" value="DUF6699"/>
</dbReference>
<organism evidence="2 3">
    <name type="scientific">Gymnopus androsaceus JB14</name>
    <dbReference type="NCBI Taxonomy" id="1447944"/>
    <lineage>
        <taxon>Eukaryota</taxon>
        <taxon>Fungi</taxon>
        <taxon>Dikarya</taxon>
        <taxon>Basidiomycota</taxon>
        <taxon>Agaricomycotina</taxon>
        <taxon>Agaricomycetes</taxon>
        <taxon>Agaricomycetidae</taxon>
        <taxon>Agaricales</taxon>
        <taxon>Marasmiineae</taxon>
        <taxon>Omphalotaceae</taxon>
        <taxon>Gymnopus</taxon>
    </lineage>
</organism>
<name>A0A6A4HP74_9AGAR</name>
<gene>
    <name evidence="2" type="ORF">BT96DRAFT_679834</name>
</gene>
<dbReference type="EMBL" id="ML769464">
    <property type="protein sequence ID" value="KAE9399823.1"/>
    <property type="molecule type" value="Genomic_DNA"/>
</dbReference>
<dbReference type="AlphaFoldDB" id="A0A6A4HP74"/>
<dbReference type="Pfam" id="PF20415">
    <property type="entry name" value="DUF6699"/>
    <property type="match status" value="1"/>
</dbReference>
<reference evidence="2" key="1">
    <citation type="journal article" date="2019" name="Environ. Microbiol.">
        <title>Fungal ecological strategies reflected in gene transcription - a case study of two litter decomposers.</title>
        <authorList>
            <person name="Barbi F."/>
            <person name="Kohler A."/>
            <person name="Barry K."/>
            <person name="Baskaran P."/>
            <person name="Daum C."/>
            <person name="Fauchery L."/>
            <person name="Ihrmark K."/>
            <person name="Kuo A."/>
            <person name="LaButti K."/>
            <person name="Lipzen A."/>
            <person name="Morin E."/>
            <person name="Grigoriev I.V."/>
            <person name="Henrissat B."/>
            <person name="Lindahl B."/>
            <person name="Martin F."/>
        </authorList>
    </citation>
    <scope>NUCLEOTIDE SEQUENCE</scope>
    <source>
        <strain evidence="2">JB14</strain>
    </source>
</reference>
<protein>
    <recommendedName>
        <fullName evidence="1">DUF6699 domain-containing protein</fullName>
    </recommendedName>
</protein>
<evidence type="ECO:0000313" key="3">
    <source>
        <dbReference type="Proteomes" id="UP000799118"/>
    </source>
</evidence>
<dbReference type="Proteomes" id="UP000799118">
    <property type="component" value="Unassembled WGS sequence"/>
</dbReference>
<sequence length="242" mass="27146">MHKLLIKDEGKSAFPPGTYLVRIDATCVLLILLHFFEMVAINPILAHQPFTMPDGVQNPSLLSWNIRELPSTFLRLTSAPARTLNPHELATPATQPLLTRLRIFCGIFPGSDLDVQSSWRIEVQNLHGVTVKDVLTAIYEAFQRPYSHEEFNALCAKTQSRVLEAYHARVHATANPRTAWEAGIRRSDCLMRHSWFGGLSMSLPVGDGTQRMQDTCCLILSLRIGEEATLVSPTRIMPSPFR</sequence>
<accession>A0A6A4HP74</accession>
<dbReference type="OrthoDB" id="3144234at2759"/>
<feature type="domain" description="DUF6699" evidence="1">
    <location>
        <begin position="62"/>
        <end position="201"/>
    </location>
</feature>
<proteinExistence type="predicted"/>
<evidence type="ECO:0000259" key="1">
    <source>
        <dbReference type="Pfam" id="PF20415"/>
    </source>
</evidence>